<keyword evidence="3" id="KW-1185">Reference proteome</keyword>
<evidence type="ECO:0000313" key="2">
    <source>
        <dbReference type="EMBL" id="MBH0781333.1"/>
    </source>
</evidence>
<evidence type="ECO:0000313" key="3">
    <source>
        <dbReference type="Proteomes" id="UP000655751"/>
    </source>
</evidence>
<feature type="region of interest" description="Disordered" evidence="1">
    <location>
        <begin position="192"/>
        <end position="222"/>
    </location>
</feature>
<comment type="caution">
    <text evidence="2">The sequence shown here is derived from an EMBL/GenBank/DDBJ whole genome shotgun (WGS) entry which is preliminary data.</text>
</comment>
<organism evidence="2 3">
    <name type="scientific">Nocardia bovistercoris</name>
    <dbReference type="NCBI Taxonomy" id="2785916"/>
    <lineage>
        <taxon>Bacteria</taxon>
        <taxon>Bacillati</taxon>
        <taxon>Actinomycetota</taxon>
        <taxon>Actinomycetes</taxon>
        <taxon>Mycobacteriales</taxon>
        <taxon>Nocardiaceae</taxon>
        <taxon>Nocardia</taxon>
    </lineage>
</organism>
<protein>
    <submittedName>
        <fullName evidence="2">Uncharacterized protein</fullName>
    </submittedName>
</protein>
<proteinExistence type="predicted"/>
<gene>
    <name evidence="2" type="ORF">IT779_34180</name>
</gene>
<reference evidence="2" key="1">
    <citation type="submission" date="2020-11" db="EMBL/GenBank/DDBJ databases">
        <title>Nocardia NEAU-351.nov., a novel actinomycete isolated from the cow dung.</title>
        <authorList>
            <person name="Zhang X."/>
        </authorList>
    </citation>
    <scope>NUCLEOTIDE SEQUENCE</scope>
    <source>
        <strain evidence="2">NEAU-351</strain>
    </source>
</reference>
<dbReference type="EMBL" id="JADMLG010000023">
    <property type="protein sequence ID" value="MBH0781333.1"/>
    <property type="molecule type" value="Genomic_DNA"/>
</dbReference>
<name>A0A931IIQ4_9NOCA</name>
<evidence type="ECO:0000256" key="1">
    <source>
        <dbReference type="SAM" id="MobiDB-lite"/>
    </source>
</evidence>
<dbReference type="Proteomes" id="UP000655751">
    <property type="component" value="Unassembled WGS sequence"/>
</dbReference>
<accession>A0A931IIQ4</accession>
<sequence>MTSPPITAESVLFHGIPHAASVSELARCLHEHDVEHFVLRRAPMVTTVLRSTALREVTTAMDRLLQMDLGRLCVEGWRRYDRLRGAAMRTRSGGSEQVELLEHEVTQTYSPHLEVTVDGTRVGELDLELRVALLLRPLTATVRGGLLVALGPGDCTATASVAAAEIGDIMRREHKLPVATLVDLRRPIPLVRREDDPPTVRMNRANPAPNRRPAGAAVTPES</sequence>
<dbReference type="AlphaFoldDB" id="A0A931IIQ4"/>
<feature type="compositionally biased region" description="Low complexity" evidence="1">
    <location>
        <begin position="203"/>
        <end position="214"/>
    </location>
</feature>
<dbReference type="RefSeq" id="WP_196153610.1">
    <property type="nucleotide sequence ID" value="NZ_JADMLG010000023.1"/>
</dbReference>